<proteinExistence type="predicted"/>
<protein>
    <recommendedName>
        <fullName evidence="3">Histone deacetylase</fullName>
    </recommendedName>
</protein>
<keyword evidence="2" id="KW-1185">Reference proteome</keyword>
<name>A0A7J7P7D1_9MAGN</name>
<dbReference type="OrthoDB" id="1919068at2759"/>
<evidence type="ECO:0000313" key="1">
    <source>
        <dbReference type="EMBL" id="KAF6175347.1"/>
    </source>
</evidence>
<dbReference type="InterPro" id="IPR023696">
    <property type="entry name" value="Ureohydrolase_dom_sf"/>
</dbReference>
<reference evidence="1 2" key="1">
    <citation type="journal article" date="2020" name="IScience">
        <title>Genome Sequencing of the Endangered Kingdonia uniflora (Circaeasteraceae, Ranunculales) Reveals Potential Mechanisms of Evolutionary Specialization.</title>
        <authorList>
            <person name="Sun Y."/>
            <person name="Deng T."/>
            <person name="Zhang A."/>
            <person name="Moore M.J."/>
            <person name="Landis J.B."/>
            <person name="Lin N."/>
            <person name="Zhang H."/>
            <person name="Zhang X."/>
            <person name="Huang J."/>
            <person name="Zhang X."/>
            <person name="Sun H."/>
            <person name="Wang H."/>
        </authorList>
    </citation>
    <scope>NUCLEOTIDE SEQUENCE [LARGE SCALE GENOMIC DNA]</scope>
    <source>
        <strain evidence="1">TB1705</strain>
        <tissue evidence="1">Leaf</tissue>
    </source>
</reference>
<organism evidence="1 2">
    <name type="scientific">Kingdonia uniflora</name>
    <dbReference type="NCBI Taxonomy" id="39325"/>
    <lineage>
        <taxon>Eukaryota</taxon>
        <taxon>Viridiplantae</taxon>
        <taxon>Streptophyta</taxon>
        <taxon>Embryophyta</taxon>
        <taxon>Tracheophyta</taxon>
        <taxon>Spermatophyta</taxon>
        <taxon>Magnoliopsida</taxon>
        <taxon>Ranunculales</taxon>
        <taxon>Circaeasteraceae</taxon>
        <taxon>Kingdonia</taxon>
    </lineage>
</organism>
<evidence type="ECO:0000313" key="2">
    <source>
        <dbReference type="Proteomes" id="UP000541444"/>
    </source>
</evidence>
<dbReference type="SUPFAM" id="SSF52768">
    <property type="entry name" value="Arginase/deacetylase"/>
    <property type="match status" value="1"/>
</dbReference>
<dbReference type="AlphaFoldDB" id="A0A7J7P7D1"/>
<dbReference type="EMBL" id="JACGCM010000192">
    <property type="protein sequence ID" value="KAF6175347.1"/>
    <property type="molecule type" value="Genomic_DNA"/>
</dbReference>
<comment type="caution">
    <text evidence="1">The sequence shown here is derived from an EMBL/GenBank/DDBJ whole genome shotgun (WGS) entry which is preliminary data.</text>
</comment>
<accession>A0A7J7P7D1</accession>
<dbReference type="Proteomes" id="UP000541444">
    <property type="component" value="Unassembled WGS sequence"/>
</dbReference>
<sequence length="111" mass="12232">MSTKASSSRSAISGPPSVIDSETLRRNRVLSSNLYFDISPSKVPLIYSSSYNIAFFGIEKLHPFDASKWGRVCRFLIADCVLDKNRVVEPAEASEDDLLVVIFSLFGVSVV</sequence>
<evidence type="ECO:0008006" key="3">
    <source>
        <dbReference type="Google" id="ProtNLM"/>
    </source>
</evidence>
<gene>
    <name evidence="1" type="ORF">GIB67_021852</name>
</gene>